<evidence type="ECO:0000313" key="3">
    <source>
        <dbReference type="Proteomes" id="UP001321749"/>
    </source>
</evidence>
<keyword evidence="1" id="KW-0812">Transmembrane</keyword>
<evidence type="ECO:0000313" key="2">
    <source>
        <dbReference type="EMBL" id="KAK4461266.1"/>
    </source>
</evidence>
<reference evidence="2" key="1">
    <citation type="journal article" date="2023" name="Mol. Phylogenet. Evol.">
        <title>Genome-scale phylogeny and comparative genomics of the fungal order Sordariales.</title>
        <authorList>
            <person name="Hensen N."/>
            <person name="Bonometti L."/>
            <person name="Westerberg I."/>
            <person name="Brannstrom I.O."/>
            <person name="Guillou S."/>
            <person name="Cros-Aarteil S."/>
            <person name="Calhoun S."/>
            <person name="Haridas S."/>
            <person name="Kuo A."/>
            <person name="Mondo S."/>
            <person name="Pangilinan J."/>
            <person name="Riley R."/>
            <person name="LaButti K."/>
            <person name="Andreopoulos B."/>
            <person name="Lipzen A."/>
            <person name="Chen C."/>
            <person name="Yan M."/>
            <person name="Daum C."/>
            <person name="Ng V."/>
            <person name="Clum A."/>
            <person name="Steindorff A."/>
            <person name="Ohm R.A."/>
            <person name="Martin F."/>
            <person name="Silar P."/>
            <person name="Natvig D.O."/>
            <person name="Lalanne C."/>
            <person name="Gautier V."/>
            <person name="Ament-Velasquez S.L."/>
            <person name="Kruys A."/>
            <person name="Hutchinson M.I."/>
            <person name="Powell A.J."/>
            <person name="Barry K."/>
            <person name="Miller A.N."/>
            <person name="Grigoriev I.V."/>
            <person name="Debuchy R."/>
            <person name="Gladieux P."/>
            <person name="Hiltunen Thoren M."/>
            <person name="Johannesson H."/>
        </authorList>
    </citation>
    <scope>NUCLEOTIDE SEQUENCE</scope>
    <source>
        <strain evidence="2">PSN324</strain>
    </source>
</reference>
<feature type="transmembrane region" description="Helical" evidence="1">
    <location>
        <begin position="103"/>
        <end position="120"/>
    </location>
</feature>
<proteinExistence type="predicted"/>
<gene>
    <name evidence="2" type="ORF">QBC42DRAFT_95003</name>
</gene>
<evidence type="ECO:0000256" key="1">
    <source>
        <dbReference type="SAM" id="Phobius"/>
    </source>
</evidence>
<accession>A0AAV9HND4</accession>
<keyword evidence="1" id="KW-0472">Membrane</keyword>
<reference evidence="2" key="2">
    <citation type="submission" date="2023-06" db="EMBL/GenBank/DDBJ databases">
        <authorList>
            <consortium name="Lawrence Berkeley National Laboratory"/>
            <person name="Mondo S.J."/>
            <person name="Hensen N."/>
            <person name="Bonometti L."/>
            <person name="Westerberg I."/>
            <person name="Brannstrom I.O."/>
            <person name="Guillou S."/>
            <person name="Cros-Aarteil S."/>
            <person name="Calhoun S."/>
            <person name="Haridas S."/>
            <person name="Kuo A."/>
            <person name="Pangilinan J."/>
            <person name="Riley R."/>
            <person name="Labutti K."/>
            <person name="Andreopoulos B."/>
            <person name="Lipzen A."/>
            <person name="Chen C."/>
            <person name="Yanf M."/>
            <person name="Daum C."/>
            <person name="Ng V."/>
            <person name="Clum A."/>
            <person name="Steindorff A."/>
            <person name="Ohm R."/>
            <person name="Martin F."/>
            <person name="Silar P."/>
            <person name="Natvig D."/>
            <person name="Lalanne C."/>
            <person name="Gautier V."/>
            <person name="Ament-Velasquez S.L."/>
            <person name="Kruys A."/>
            <person name="Hutchinson M.I."/>
            <person name="Powell A.J."/>
            <person name="Barry K."/>
            <person name="Miller A.N."/>
            <person name="Grigoriev I.V."/>
            <person name="Debuchy R."/>
            <person name="Gladieux P."/>
            <person name="Thoren M.H."/>
            <person name="Johannesson H."/>
        </authorList>
    </citation>
    <scope>NUCLEOTIDE SEQUENCE</scope>
    <source>
        <strain evidence="2">PSN324</strain>
    </source>
</reference>
<dbReference type="AlphaFoldDB" id="A0AAV9HND4"/>
<comment type="caution">
    <text evidence="2">The sequence shown here is derived from an EMBL/GenBank/DDBJ whole genome shotgun (WGS) entry which is preliminary data.</text>
</comment>
<protein>
    <submittedName>
        <fullName evidence="2">Uncharacterized protein</fullName>
    </submittedName>
</protein>
<dbReference type="Proteomes" id="UP001321749">
    <property type="component" value="Unassembled WGS sequence"/>
</dbReference>
<sequence length="121" mass="14233">MALVKQGKTCQNMKRALRREKRKEGKEGGGEVGLVLILSRTMSKRIIYYLGFTILVFVFVSCYIFSCEEGVNFFYSTFPSFALFKPPYTFLLGRRDSLWGIRGHNVFVFFFFFFFFFFLVS</sequence>
<keyword evidence="1" id="KW-1133">Transmembrane helix</keyword>
<organism evidence="2 3">
    <name type="scientific">Cladorrhinum samala</name>
    <dbReference type="NCBI Taxonomy" id="585594"/>
    <lineage>
        <taxon>Eukaryota</taxon>
        <taxon>Fungi</taxon>
        <taxon>Dikarya</taxon>
        <taxon>Ascomycota</taxon>
        <taxon>Pezizomycotina</taxon>
        <taxon>Sordariomycetes</taxon>
        <taxon>Sordariomycetidae</taxon>
        <taxon>Sordariales</taxon>
        <taxon>Podosporaceae</taxon>
        <taxon>Cladorrhinum</taxon>
    </lineage>
</organism>
<keyword evidence="3" id="KW-1185">Reference proteome</keyword>
<name>A0AAV9HND4_9PEZI</name>
<dbReference type="EMBL" id="MU864994">
    <property type="protein sequence ID" value="KAK4461266.1"/>
    <property type="molecule type" value="Genomic_DNA"/>
</dbReference>
<feature type="transmembrane region" description="Helical" evidence="1">
    <location>
        <begin position="46"/>
        <end position="66"/>
    </location>
</feature>